<comment type="caution">
    <text evidence="1">The sequence shown here is derived from an EMBL/GenBank/DDBJ whole genome shotgun (WGS) entry which is preliminary data.</text>
</comment>
<dbReference type="Proteomes" id="UP000282985">
    <property type="component" value="Unassembled WGS sequence"/>
</dbReference>
<protein>
    <submittedName>
        <fullName evidence="1">Gliding motility lipoprotein GldH</fullName>
    </submittedName>
</protein>
<dbReference type="OrthoDB" id="982482at2"/>
<dbReference type="AlphaFoldDB" id="A0A434AU64"/>
<keyword evidence="1" id="KW-0449">Lipoprotein</keyword>
<evidence type="ECO:0000313" key="2">
    <source>
        <dbReference type="Proteomes" id="UP000282985"/>
    </source>
</evidence>
<reference evidence="1 2" key="1">
    <citation type="submission" date="2018-11" db="EMBL/GenBank/DDBJ databases">
        <title>Parancylomarina longa gen. nov., sp. nov., isolated from sediments of southern Okinawa.</title>
        <authorList>
            <person name="Fu T."/>
        </authorList>
    </citation>
    <scope>NUCLEOTIDE SEQUENCE [LARGE SCALE GENOMIC DNA]</scope>
    <source>
        <strain evidence="1 2">T3-2 S1-C</strain>
    </source>
</reference>
<sequence>MKKLIWAFFLILIGLGVTSCDFNRVYEQYEDIPNYQWEQKNILRFEVNIKDTIQANNIFLNIRNTGSYEYSNIWVFVKKITPDGKTENKKIELQLADEKGKWYGSGFGDIFDLQVPFQQNVIFPHSGKYVFEITQGMWPQKLNGVVNVGIRIEKLNHKITDSNRGKK</sequence>
<dbReference type="RefSeq" id="WP_127343863.1">
    <property type="nucleotide sequence ID" value="NZ_RJJX01000012.1"/>
</dbReference>
<evidence type="ECO:0000313" key="1">
    <source>
        <dbReference type="EMBL" id="RUT77998.1"/>
    </source>
</evidence>
<dbReference type="InterPro" id="IPR020018">
    <property type="entry name" value="Motility-assoc_lipoprot_GldH"/>
</dbReference>
<organism evidence="1 2">
    <name type="scientific">Ancylomarina longa</name>
    <dbReference type="NCBI Taxonomy" id="2487017"/>
    <lineage>
        <taxon>Bacteria</taxon>
        <taxon>Pseudomonadati</taxon>
        <taxon>Bacteroidota</taxon>
        <taxon>Bacteroidia</taxon>
        <taxon>Marinilabiliales</taxon>
        <taxon>Marinifilaceae</taxon>
        <taxon>Ancylomarina</taxon>
    </lineage>
</organism>
<accession>A0A434AU64</accession>
<dbReference type="Pfam" id="PF14109">
    <property type="entry name" value="GldH_lipo"/>
    <property type="match status" value="1"/>
</dbReference>
<proteinExistence type="predicted"/>
<dbReference type="NCBIfam" id="TIGR03511">
    <property type="entry name" value="GldH_lipo"/>
    <property type="match status" value="1"/>
</dbReference>
<name>A0A434AU64_9BACT</name>
<gene>
    <name evidence="1" type="primary">gldH</name>
    <name evidence="1" type="ORF">DLK05_10125</name>
</gene>
<dbReference type="PROSITE" id="PS51257">
    <property type="entry name" value="PROKAR_LIPOPROTEIN"/>
    <property type="match status" value="1"/>
</dbReference>
<dbReference type="EMBL" id="RJJX01000012">
    <property type="protein sequence ID" value="RUT77998.1"/>
    <property type="molecule type" value="Genomic_DNA"/>
</dbReference>
<keyword evidence="2" id="KW-1185">Reference proteome</keyword>